<comment type="similarity">
    <text evidence="1">Belongs to the peptidase C59 family.</text>
</comment>
<reference evidence="4 7" key="2">
    <citation type="submission" date="2021-02" db="EMBL/GenBank/DDBJ databases">
        <title>FDA dAtabase for Regulatory Grade micrObial Sequences (FDA-ARGOS): Supporting development and validation of Infectious Disease Dx tests.</title>
        <authorList>
            <person name="Carlson P."/>
            <person name="Fischbach M."/>
            <person name="Hastie J."/>
            <person name="Bilen M."/>
            <person name="Cheng A."/>
            <person name="Tallon L."/>
            <person name="Sadzewicz L."/>
            <person name="Zhao X."/>
            <person name="Boylan J."/>
            <person name="Ott S."/>
            <person name="Bowen H."/>
            <person name="Vavikolanu K."/>
            <person name="Mehta A."/>
            <person name="Aluvathingal J."/>
            <person name="Nadendla S."/>
            <person name="Yan Y."/>
            <person name="Sichtig H."/>
        </authorList>
    </citation>
    <scope>NUCLEOTIDE SEQUENCE [LARGE SCALE GENOMIC DNA]</scope>
    <source>
        <strain evidence="4 7">FDAARGOS_1229</strain>
    </source>
</reference>
<organism evidence="5 6">
    <name type="scientific">Butyricimonas virosa</name>
    <dbReference type="NCBI Taxonomy" id="544645"/>
    <lineage>
        <taxon>Bacteria</taxon>
        <taxon>Pseudomonadati</taxon>
        <taxon>Bacteroidota</taxon>
        <taxon>Bacteroidia</taxon>
        <taxon>Bacteroidales</taxon>
        <taxon>Odoribacteraceae</taxon>
        <taxon>Butyricimonas</taxon>
    </lineage>
</organism>
<dbReference type="CDD" id="cd00542">
    <property type="entry name" value="Ntn_PVA"/>
    <property type="match status" value="1"/>
</dbReference>
<proteinExistence type="inferred from homology"/>
<evidence type="ECO:0000313" key="5">
    <source>
        <dbReference type="EMBL" id="RGY21273.1"/>
    </source>
</evidence>
<name>A0A413ITN4_9BACT</name>
<evidence type="ECO:0000259" key="3">
    <source>
        <dbReference type="Pfam" id="PF02275"/>
    </source>
</evidence>
<evidence type="ECO:0000313" key="6">
    <source>
        <dbReference type="Proteomes" id="UP000286063"/>
    </source>
</evidence>
<accession>A0A413ITN4</accession>
<dbReference type="GeneID" id="93097119"/>
<dbReference type="Pfam" id="PF02275">
    <property type="entry name" value="CBAH"/>
    <property type="match status" value="1"/>
</dbReference>
<dbReference type="InterPro" id="IPR029132">
    <property type="entry name" value="CBAH/NAAA_C"/>
</dbReference>
<dbReference type="AlphaFoldDB" id="A0A413ITN4"/>
<evidence type="ECO:0000313" key="7">
    <source>
        <dbReference type="Proteomes" id="UP000654720"/>
    </source>
</evidence>
<evidence type="ECO:0000256" key="1">
    <source>
        <dbReference type="ARBA" id="ARBA00006625"/>
    </source>
</evidence>
<keyword evidence="2 5" id="KW-0378">Hydrolase</keyword>
<dbReference type="EMBL" id="CP069450">
    <property type="protein sequence ID" value="QRO50109.1"/>
    <property type="molecule type" value="Genomic_DNA"/>
</dbReference>
<dbReference type="InterPro" id="IPR052193">
    <property type="entry name" value="Peptidase_C59"/>
</dbReference>
<gene>
    <name evidence="5" type="ORF">DXA50_00010</name>
    <name evidence="4" type="ORF">I6J59_00230</name>
</gene>
<dbReference type="RefSeq" id="WP_027200476.1">
    <property type="nucleotide sequence ID" value="NZ_CALZYG010000068.1"/>
</dbReference>
<sequence>MKQKLSITLWVVLTLITFFPRELKACTGITLRAKDGSRIVARTIEWGGSNLNSQYVVVPRGYKQQSYIPGGTTEGMIFTARYGYIGLAVEQEQFVAEGLNEAGLSAGLFYFPQYGKYETYNSKEKASSIADLQLVSWILGSCRTIDEVKESIKKVHVIGIDPRASTAHWRFADTTGRQIVLEIINEKPIFYENKLGVLTNSPSFDWQMTNLNNYVNLIPGMAPSQQLDGVTLTSFGNGSGFLGIPGDITPPSRFIRAAFYQATAPRQETGQQTAIQCFQILNNFDIPIGIEFAPDQTPVDIPSATQWTSATDMTNRIIYYRTMYDSAIRSIDLRKINFARVKYQTEPLDKVNQQPIIPIRIG</sequence>
<evidence type="ECO:0000256" key="2">
    <source>
        <dbReference type="ARBA" id="ARBA00022801"/>
    </source>
</evidence>
<dbReference type="InterPro" id="IPR029055">
    <property type="entry name" value="Ntn_hydrolases_N"/>
</dbReference>
<dbReference type="Gene3D" id="3.60.60.10">
    <property type="entry name" value="Penicillin V Acylase, Chain A"/>
    <property type="match status" value="1"/>
</dbReference>
<dbReference type="PANTHER" id="PTHR35527">
    <property type="entry name" value="CHOLOYLGLYCINE HYDROLASE"/>
    <property type="match status" value="1"/>
</dbReference>
<dbReference type="Proteomes" id="UP000654720">
    <property type="component" value="Chromosome"/>
</dbReference>
<dbReference type="OrthoDB" id="9794717at2"/>
<protein>
    <submittedName>
        <fullName evidence="4">Choloylglycine hydrolase family protein</fullName>
    </submittedName>
    <submittedName>
        <fullName evidence="5">Linear amide C-N hydrolase</fullName>
    </submittedName>
</protein>
<reference evidence="5 6" key="1">
    <citation type="submission" date="2018-08" db="EMBL/GenBank/DDBJ databases">
        <title>A genome reference for cultivated species of the human gut microbiota.</title>
        <authorList>
            <person name="Zou Y."/>
            <person name="Xue W."/>
            <person name="Luo G."/>
        </authorList>
    </citation>
    <scope>NUCLEOTIDE SEQUENCE [LARGE SCALE GENOMIC DNA]</scope>
    <source>
        <strain evidence="5 6">OF02-7</strain>
    </source>
</reference>
<dbReference type="GO" id="GO:0016787">
    <property type="term" value="F:hydrolase activity"/>
    <property type="evidence" value="ECO:0007669"/>
    <property type="project" value="UniProtKB-KW"/>
</dbReference>
<keyword evidence="7" id="KW-1185">Reference proteome</keyword>
<dbReference type="PANTHER" id="PTHR35527:SF2">
    <property type="entry name" value="HYDROLASE"/>
    <property type="match status" value="1"/>
</dbReference>
<feature type="domain" description="Choloylglycine hydrolase/NAAA C-terminal" evidence="3">
    <location>
        <begin position="26"/>
        <end position="338"/>
    </location>
</feature>
<dbReference type="EMBL" id="QSCR01000001">
    <property type="protein sequence ID" value="RGY21273.1"/>
    <property type="molecule type" value="Genomic_DNA"/>
</dbReference>
<evidence type="ECO:0000313" key="4">
    <source>
        <dbReference type="EMBL" id="QRO50109.1"/>
    </source>
</evidence>
<dbReference type="SUPFAM" id="SSF56235">
    <property type="entry name" value="N-terminal nucleophile aminohydrolases (Ntn hydrolases)"/>
    <property type="match status" value="1"/>
</dbReference>
<dbReference type="Proteomes" id="UP000286063">
    <property type="component" value="Unassembled WGS sequence"/>
</dbReference>